<name>A0A318HZX6_9BACT</name>
<dbReference type="AlphaFoldDB" id="A0A318HZX6"/>
<gene>
    <name evidence="2" type="ORF">EJ73_02084</name>
</gene>
<protein>
    <submittedName>
        <fullName evidence="2">Uncharacterized protein</fullName>
    </submittedName>
</protein>
<accession>A0A318HZX6</accession>
<keyword evidence="1" id="KW-0472">Membrane</keyword>
<keyword evidence="3" id="KW-1185">Reference proteome</keyword>
<evidence type="ECO:0000256" key="1">
    <source>
        <dbReference type="SAM" id="Phobius"/>
    </source>
</evidence>
<sequence length="114" mass="13464">MLHGYVDTSVIVHLEHVHAVFVKLIALYNFLHYLSHNFFLSNFYLLNLVFDASSHRIILKTVLLRPKAIFAKHNAKLRPNIVRANNFMRNWCFYTIYLTHINQVDLHQCQITAI</sequence>
<evidence type="ECO:0000313" key="3">
    <source>
        <dbReference type="Proteomes" id="UP000248314"/>
    </source>
</evidence>
<dbReference type="EMBL" id="QJJX01000027">
    <property type="protein sequence ID" value="PXX20917.1"/>
    <property type="molecule type" value="Genomic_DNA"/>
</dbReference>
<evidence type="ECO:0000313" key="2">
    <source>
        <dbReference type="EMBL" id="PXX20917.1"/>
    </source>
</evidence>
<organism evidence="2 3">
    <name type="scientific">Hoylesella shahii DSM 15611 = JCM 12083</name>
    <dbReference type="NCBI Taxonomy" id="1122991"/>
    <lineage>
        <taxon>Bacteria</taxon>
        <taxon>Pseudomonadati</taxon>
        <taxon>Bacteroidota</taxon>
        <taxon>Bacteroidia</taxon>
        <taxon>Bacteroidales</taxon>
        <taxon>Prevotellaceae</taxon>
        <taxon>Hoylesella</taxon>
    </lineage>
</organism>
<proteinExistence type="predicted"/>
<feature type="transmembrane region" description="Helical" evidence="1">
    <location>
        <begin position="30"/>
        <end position="50"/>
    </location>
</feature>
<keyword evidence="1" id="KW-0812">Transmembrane</keyword>
<dbReference type="Proteomes" id="UP000248314">
    <property type="component" value="Unassembled WGS sequence"/>
</dbReference>
<reference evidence="2 3" key="1">
    <citation type="submission" date="2018-05" db="EMBL/GenBank/DDBJ databases">
        <title>Genomic Encyclopedia of Type Strains, Phase I: the one thousand microbial genomes (KMG-I) project.</title>
        <authorList>
            <person name="Kyrpides N."/>
        </authorList>
    </citation>
    <scope>NUCLEOTIDE SEQUENCE [LARGE SCALE GENOMIC DNA]</scope>
    <source>
        <strain evidence="2 3">DSM 15611</strain>
    </source>
</reference>
<keyword evidence="1" id="KW-1133">Transmembrane helix</keyword>
<comment type="caution">
    <text evidence="2">The sequence shown here is derived from an EMBL/GenBank/DDBJ whole genome shotgun (WGS) entry which is preliminary data.</text>
</comment>